<evidence type="ECO:0000313" key="2">
    <source>
        <dbReference type="Proteomes" id="UP000225722"/>
    </source>
</evidence>
<keyword evidence="2" id="KW-1185">Reference proteome</keyword>
<evidence type="ECO:0000313" key="1">
    <source>
        <dbReference type="EMBL" id="ALY07491.1"/>
    </source>
</evidence>
<dbReference type="Proteomes" id="UP000225722">
    <property type="component" value="Segment"/>
</dbReference>
<organism evidence="1 2">
    <name type="scientific">Nodularia phage vB_NpeS-2AV2</name>
    <dbReference type="NCBI Taxonomy" id="1777122"/>
    <lineage>
        <taxon>Viruses</taxon>
        <taxon>Duplodnaviria</taxon>
        <taxon>Heunggongvirae</taxon>
        <taxon>Uroviricota</taxon>
        <taxon>Caudoviricetes</taxon>
        <taxon>Ravarandavirus</taxon>
        <taxon>Ravarandavirus rv2AV2</taxon>
    </lineage>
</organism>
<accession>A0A1L2BWT5</accession>
<dbReference type="EMBL" id="KU230356">
    <property type="protein sequence ID" value="ALY07491.1"/>
    <property type="molecule type" value="Genomic_DNA"/>
</dbReference>
<reference evidence="2" key="1">
    <citation type="submission" date="2015-12" db="EMBL/GenBank/DDBJ databases">
        <authorList>
            <person name="Sencilo A."/>
            <person name="Bamford D.H."/>
            <person name="Roine E."/>
        </authorList>
    </citation>
    <scope>NUCLEOTIDE SEQUENCE [LARGE SCALE GENOMIC DNA]</scope>
</reference>
<proteinExistence type="predicted"/>
<protein>
    <submittedName>
        <fullName evidence="1">Uncharacterized protein</fullName>
    </submittedName>
</protein>
<gene>
    <name evidence="1" type="ORF">2AV2_39</name>
</gene>
<sequence length="1227" mass="129040">MIKARYAGIGTNCPLFDVLVLGAGNLTSSGTLYFSFQLQNRAGYNIPSVSSAISYTAGQQIQITIPETVKQPGWDIHYYIVSAGTTSNPSTHVQIARYPGFEYEIGFDPQATRTTLPATITLSRDEHIGLAPSVADLNSLPTGLNRLDGQVRWVASESKWFTYRADSNLPLSVDVIAADIGQWVRMGTAGVYVSDTRSGAGSDRIVTAVNPVTAIPTPPYPGNNIGKVLPQWEAQYWLYNNGTNVLPAGTEFGIALEYNNRRSPDLLDGLFLVKFIGFIRSDGTVRTQTSAGLEFPNLGAFITWTPKKTAPFLTIDDLQPGEAIALAVKPFFSSAELNNQVTPKSVIGVIPVIRTQSGDYNSLGKVMGSNVVYDIGDKYRIVPNTLLSYDILSGIALVGGYDFPKKERRTFGNLQAGIPGQKVIINGNGGVYSELDSYVPSSSEDIRAIVGTAAGESSVGNFTTYTAGSGFNISFTHPTLIRSDYPDVIAGSDKGKFNAIYINFYIQREDTLEIRKFTGYMTLPDGVQEYTISNWDSGTVAALPTPNADFSLFTPSNVTITSITGNFPATNFRVAYSFQYDGYQITSISHSTPPCIKEIVGDLKPPTVQVNPTITTVAHGEPATVTNTGTTSDLNLTFTLPAGEPGLPGENGINAFTQITADFTIPAIGTTVTIAVGSSEWMSPGQLIYIENTGSFTVISKPDPISAIIRNDGYQGNLNPGVIIIAPKGVSPSGAVGLSGTSGYTTTTADFLQPAIGLTVEVAVADSNWIPVGLIAFISVGGYYRVQSKPSSTAVVVENLGYSVNAAEGATIAISQTVSSGGVRGGSGIDGVDGINAYTTTTANFTQPSVGIAVTISAGSSAWMSVGQVVFVEDAGSYQVAVIPDSISATLVNLGYSHNVASGTSVVAPKKVTPAGLNGDTGIGTPGQPAYTSTTSSFVQPASGANVIIEVGSSDWAGVGARVFVVSGGTYQVISKPSAISLEIQNLATYSTNTAAGATINSGVLVAPTGTQGEQGATGTVTGSSGLILNPASSITTGVNEYGVYFDSITGFLKYRFPENGATAIVGNYQNAIYLLPLTTPSTPSTAHAFFVDSADGRIKKRGSSDGAVNPFAFTNLPQQYSNFQGSVRVTQNISGSVTLDGSLANIYDLTVTAEVTNLTVNNLQSGFYIFNIIQGTTPYPVTLDGDVFKIQDDDISVISITTNKKSKITGECNGTTIEYAIGVWSI</sequence>
<name>A0A1L2BWT5_9CAUD</name>